<feature type="coiled-coil region" evidence="1">
    <location>
        <begin position="294"/>
        <end position="367"/>
    </location>
</feature>
<reference evidence="2" key="1">
    <citation type="submission" date="2021-01" db="EMBL/GenBank/DDBJ databases">
        <authorList>
            <person name="Corre E."/>
            <person name="Pelletier E."/>
            <person name="Niang G."/>
            <person name="Scheremetjew M."/>
            <person name="Finn R."/>
            <person name="Kale V."/>
            <person name="Holt S."/>
            <person name="Cochrane G."/>
            <person name="Meng A."/>
            <person name="Brown T."/>
            <person name="Cohen L."/>
        </authorList>
    </citation>
    <scope>NUCLEOTIDE SEQUENCE</scope>
    <source>
        <strain evidence="2">CCMP1661</strain>
    </source>
</reference>
<name>A0A7S2XUV2_9STRA</name>
<evidence type="ECO:0008006" key="3">
    <source>
        <dbReference type="Google" id="ProtNLM"/>
    </source>
</evidence>
<proteinExistence type="predicted"/>
<gene>
    <name evidence="2" type="ORF">FJAP1339_LOCUS586</name>
</gene>
<evidence type="ECO:0000313" key="2">
    <source>
        <dbReference type="EMBL" id="CAD9858068.1"/>
    </source>
</evidence>
<dbReference type="AlphaFoldDB" id="A0A7S2XUV2"/>
<evidence type="ECO:0000256" key="1">
    <source>
        <dbReference type="SAM" id="Coils"/>
    </source>
</evidence>
<sequence>MGVEFRDGNSRIRRVRLGKRTIKEGEAAAIWNQSGQHRQVVGPKLVYMAFSTVKFLTRYIADDQQYLEVRLRNGTLERIPGPTTIFCNPVYHESVQVKDAIVMQAASERIVVYEEDKGQEASEIVGGTSTFRRMLVPGPAVFIPRVGQKIQQFSWHGRCSGTSNFKMEPGQNNFEVLKMSLKKWNVDAMLRTSDNAEATLSLSFDIQLVDLDTMLDSGIDDPIGEMNMALQADLAVFGESLTGDDLSAGAQLGAKLGQPGEHIFKHLQMRGKALGFEVARSGAVLGAMRPSDALRAQQEARQRLREKLAAEAAAANQRAELVQAELVSQRERADQEHELAALALSNKLKLQAEEEAAATERQRLRDNDTISFLQNLKQKCNVDVTSYLCASERQKGISESVHGRLQR</sequence>
<dbReference type="EMBL" id="HBHR01001500">
    <property type="protein sequence ID" value="CAD9858068.1"/>
    <property type="molecule type" value="Transcribed_RNA"/>
</dbReference>
<keyword evidence="1" id="KW-0175">Coiled coil</keyword>
<accession>A0A7S2XUV2</accession>
<protein>
    <recommendedName>
        <fullName evidence="3">Band 7 domain-containing protein</fullName>
    </recommendedName>
</protein>
<organism evidence="2">
    <name type="scientific">Fibrocapsa japonica</name>
    <dbReference type="NCBI Taxonomy" id="94617"/>
    <lineage>
        <taxon>Eukaryota</taxon>
        <taxon>Sar</taxon>
        <taxon>Stramenopiles</taxon>
        <taxon>Ochrophyta</taxon>
        <taxon>Raphidophyceae</taxon>
        <taxon>Chattonellales</taxon>
        <taxon>Chattonellaceae</taxon>
        <taxon>Fibrocapsa</taxon>
    </lineage>
</organism>